<name>A0A7S3NIW9_9STRA</name>
<accession>A0A7S3NIW9</accession>
<proteinExistence type="predicted"/>
<gene>
    <name evidence="2" type="ORF">ALAG00032_LOCUS11562</name>
</gene>
<organism evidence="2">
    <name type="scientific">Aureoumbra lagunensis</name>
    <dbReference type="NCBI Taxonomy" id="44058"/>
    <lineage>
        <taxon>Eukaryota</taxon>
        <taxon>Sar</taxon>
        <taxon>Stramenopiles</taxon>
        <taxon>Ochrophyta</taxon>
        <taxon>Pelagophyceae</taxon>
        <taxon>Pelagomonadales</taxon>
        <taxon>Aureoumbra</taxon>
    </lineage>
</organism>
<feature type="compositionally biased region" description="Low complexity" evidence="1">
    <location>
        <begin position="317"/>
        <end position="329"/>
    </location>
</feature>
<evidence type="ECO:0000313" key="2">
    <source>
        <dbReference type="EMBL" id="CAE0370783.1"/>
    </source>
</evidence>
<reference evidence="2" key="1">
    <citation type="submission" date="2021-01" db="EMBL/GenBank/DDBJ databases">
        <authorList>
            <person name="Corre E."/>
            <person name="Pelletier E."/>
            <person name="Niang G."/>
            <person name="Scheremetjew M."/>
            <person name="Finn R."/>
            <person name="Kale V."/>
            <person name="Holt S."/>
            <person name="Cochrane G."/>
            <person name="Meng A."/>
            <person name="Brown T."/>
            <person name="Cohen L."/>
        </authorList>
    </citation>
    <scope>NUCLEOTIDE SEQUENCE</scope>
    <source>
        <strain evidence="2">CCMP1510</strain>
    </source>
</reference>
<evidence type="ECO:0000256" key="1">
    <source>
        <dbReference type="SAM" id="MobiDB-lite"/>
    </source>
</evidence>
<feature type="region of interest" description="Disordered" evidence="1">
    <location>
        <begin position="268"/>
        <end position="354"/>
    </location>
</feature>
<protein>
    <submittedName>
        <fullName evidence="2">Uncharacterized protein</fullName>
    </submittedName>
</protein>
<sequence length="354" mass="40773">MGPTQMWRFITPWPESTNDIARRHLADVERRLKNKSSILSTTQLLEYTAFNEKKRNLTRAAVDYYNVVLLADEIDASLVAMAMTIPGLDLTHVLYMSAKTTHTGRRPPVEPQPPEVLHYLHEHFYGSASIIKPFPLVYSKHLNDAHNFSGNHLAPDTELYFRARARLRATINSIGKHRFQVELHRFRRMQSHMLTACSPTRRKKNEADRSLTNYPFEKDQNQLPQESHFPTGISPRALKDCLYGDQGCGYRCIDAWVADRQRRLARFGRQDVEPSPADETTDSSVERRLPFASLQQHRRPSFSYSGRNKKGGEKYASSSSSLRRSSSSSHKSPDERLSWEPYRPDPQMLNNMEV</sequence>
<dbReference type="EMBL" id="HBIJ01017381">
    <property type="protein sequence ID" value="CAE0370783.1"/>
    <property type="molecule type" value="Transcribed_RNA"/>
</dbReference>
<dbReference type="AlphaFoldDB" id="A0A7S3NIW9"/>